<organism evidence="1">
    <name type="scientific">Sesamum radiatum</name>
    <name type="common">Black benniseed</name>
    <dbReference type="NCBI Taxonomy" id="300843"/>
    <lineage>
        <taxon>Eukaryota</taxon>
        <taxon>Viridiplantae</taxon>
        <taxon>Streptophyta</taxon>
        <taxon>Embryophyta</taxon>
        <taxon>Tracheophyta</taxon>
        <taxon>Spermatophyta</taxon>
        <taxon>Magnoliopsida</taxon>
        <taxon>eudicotyledons</taxon>
        <taxon>Gunneridae</taxon>
        <taxon>Pentapetalae</taxon>
        <taxon>asterids</taxon>
        <taxon>lamiids</taxon>
        <taxon>Lamiales</taxon>
        <taxon>Pedaliaceae</taxon>
        <taxon>Sesamum</taxon>
    </lineage>
</organism>
<reference evidence="1" key="2">
    <citation type="journal article" date="2024" name="Plant">
        <title>Genomic evolution and insights into agronomic trait innovations of Sesamum species.</title>
        <authorList>
            <person name="Miao H."/>
            <person name="Wang L."/>
            <person name="Qu L."/>
            <person name="Liu H."/>
            <person name="Sun Y."/>
            <person name="Le M."/>
            <person name="Wang Q."/>
            <person name="Wei S."/>
            <person name="Zheng Y."/>
            <person name="Lin W."/>
            <person name="Duan Y."/>
            <person name="Cao H."/>
            <person name="Xiong S."/>
            <person name="Wang X."/>
            <person name="Wei L."/>
            <person name="Li C."/>
            <person name="Ma Q."/>
            <person name="Ju M."/>
            <person name="Zhao R."/>
            <person name="Li G."/>
            <person name="Mu C."/>
            <person name="Tian Q."/>
            <person name="Mei H."/>
            <person name="Zhang T."/>
            <person name="Gao T."/>
            <person name="Zhang H."/>
        </authorList>
    </citation>
    <scope>NUCLEOTIDE SEQUENCE</scope>
    <source>
        <strain evidence="1">G02</strain>
    </source>
</reference>
<dbReference type="AlphaFoldDB" id="A0AAW2U8L9"/>
<name>A0AAW2U8L9_SESRA</name>
<dbReference type="EMBL" id="JACGWJ010000006">
    <property type="protein sequence ID" value="KAL0413228.1"/>
    <property type="molecule type" value="Genomic_DNA"/>
</dbReference>
<reference evidence="1" key="1">
    <citation type="submission" date="2020-06" db="EMBL/GenBank/DDBJ databases">
        <authorList>
            <person name="Li T."/>
            <person name="Hu X."/>
            <person name="Zhang T."/>
            <person name="Song X."/>
            <person name="Zhang H."/>
            <person name="Dai N."/>
            <person name="Sheng W."/>
            <person name="Hou X."/>
            <person name="Wei L."/>
        </authorList>
    </citation>
    <scope>NUCLEOTIDE SEQUENCE</scope>
    <source>
        <strain evidence="1">G02</strain>
        <tissue evidence="1">Leaf</tissue>
    </source>
</reference>
<evidence type="ECO:0000313" key="1">
    <source>
        <dbReference type="EMBL" id="KAL0413228.1"/>
    </source>
</evidence>
<dbReference type="InterPro" id="IPR018467">
    <property type="entry name" value="CCT_CS"/>
</dbReference>
<protein>
    <recommendedName>
        <fullName evidence="2">Protein TIFY 5A-like</fullName>
    </recommendedName>
</protein>
<gene>
    <name evidence="1" type="ORF">Sradi_1524500</name>
</gene>
<accession>A0AAW2U8L9</accession>
<sequence>MRRNCKLNLHILPSHAPPSSSLSFCCKFRSCTNQNQNQIHYIFSSDATELQAIAILWLAKRVTDEKRNVLESNGSPSLQQLRIHGSRGLSLKKSLQKFLRKRRDRIQASMPY</sequence>
<evidence type="ECO:0008006" key="2">
    <source>
        <dbReference type="Google" id="ProtNLM"/>
    </source>
</evidence>
<comment type="caution">
    <text evidence="1">The sequence shown here is derived from an EMBL/GenBank/DDBJ whole genome shotgun (WGS) entry which is preliminary data.</text>
</comment>
<dbReference type="Pfam" id="PF09425">
    <property type="entry name" value="Jas_motif"/>
    <property type="match status" value="1"/>
</dbReference>
<proteinExistence type="predicted"/>